<reference evidence="2" key="1">
    <citation type="journal article" date="2014" name="Science">
        <title>The coffee genome provides insight into the convergent evolution of caffeine biosynthesis.</title>
        <authorList>
            <person name="Denoeud F."/>
            <person name="Carretero-Paulet L."/>
            <person name="Dereeper A."/>
            <person name="Droc G."/>
            <person name="Guyot R."/>
            <person name="Pietrella M."/>
            <person name="Zheng C."/>
            <person name="Alberti A."/>
            <person name="Anthony F."/>
            <person name="Aprea G."/>
            <person name="Aury J.M."/>
            <person name="Bento P."/>
            <person name="Bernard M."/>
            <person name="Bocs S."/>
            <person name="Campa C."/>
            <person name="Cenci A."/>
            <person name="Combes M.C."/>
            <person name="Crouzillat D."/>
            <person name="Da Silva C."/>
            <person name="Daddiego L."/>
            <person name="De Bellis F."/>
            <person name="Dussert S."/>
            <person name="Garsmeur O."/>
            <person name="Gayraud T."/>
            <person name="Guignon V."/>
            <person name="Jahn K."/>
            <person name="Jamilloux V."/>
            <person name="Joet T."/>
            <person name="Labadie K."/>
            <person name="Lan T."/>
            <person name="Leclercq J."/>
            <person name="Lepelley M."/>
            <person name="Leroy T."/>
            <person name="Li L.T."/>
            <person name="Librado P."/>
            <person name="Lopez L."/>
            <person name="Munoz A."/>
            <person name="Noel B."/>
            <person name="Pallavicini A."/>
            <person name="Perrotta G."/>
            <person name="Poncet V."/>
            <person name="Pot D."/>
            <person name="Priyono X."/>
            <person name="Rigoreau M."/>
            <person name="Rouard M."/>
            <person name="Rozas J."/>
            <person name="Tranchant-Dubreuil C."/>
            <person name="VanBuren R."/>
            <person name="Zhang Q."/>
            <person name="Andrade A.C."/>
            <person name="Argout X."/>
            <person name="Bertrand B."/>
            <person name="de Kochko A."/>
            <person name="Graziosi G."/>
            <person name="Henry R.J."/>
            <person name="Jayarama X."/>
            <person name="Ming R."/>
            <person name="Nagai C."/>
            <person name="Rounsley S."/>
            <person name="Sankoff D."/>
            <person name="Giuliano G."/>
            <person name="Albert V.A."/>
            <person name="Wincker P."/>
            <person name="Lashermes P."/>
        </authorList>
    </citation>
    <scope>NUCLEOTIDE SEQUENCE [LARGE SCALE GENOMIC DNA]</scope>
    <source>
        <strain evidence="2">cv. DH200-94</strain>
    </source>
</reference>
<evidence type="ECO:0000313" key="2">
    <source>
        <dbReference type="Proteomes" id="UP000295252"/>
    </source>
</evidence>
<dbReference type="Proteomes" id="UP000295252">
    <property type="component" value="Chromosome V"/>
</dbReference>
<proteinExistence type="predicted"/>
<dbReference type="Gramene" id="CDO99436">
    <property type="protein sequence ID" value="CDO99436"/>
    <property type="gene ID" value="GSCOC_T00026610001"/>
</dbReference>
<protein>
    <submittedName>
        <fullName evidence="1">Uncharacterized protein</fullName>
    </submittedName>
</protein>
<keyword evidence="2" id="KW-1185">Reference proteome</keyword>
<dbReference type="InParanoid" id="A0A068TT46"/>
<gene>
    <name evidence="1" type="ORF">GSCOC_T00026610001</name>
</gene>
<sequence length="112" mass="13181">MELPICIFPRIIQWNTTLKILNPHPRIMFETVYSNLSLIVITTTENTEYSNYFVIIIQHIIPKTENYITTMLQSNRQIRQFLVFSNSGVPQEQIIFFNSNANQSITRTHHPN</sequence>
<name>A0A068TT46_COFCA</name>
<dbReference type="EMBL" id="HG739087">
    <property type="protein sequence ID" value="CDO99436.1"/>
    <property type="molecule type" value="Genomic_DNA"/>
</dbReference>
<organism evidence="1 2">
    <name type="scientific">Coffea canephora</name>
    <name type="common">Robusta coffee</name>
    <dbReference type="NCBI Taxonomy" id="49390"/>
    <lineage>
        <taxon>Eukaryota</taxon>
        <taxon>Viridiplantae</taxon>
        <taxon>Streptophyta</taxon>
        <taxon>Embryophyta</taxon>
        <taxon>Tracheophyta</taxon>
        <taxon>Spermatophyta</taxon>
        <taxon>Magnoliopsida</taxon>
        <taxon>eudicotyledons</taxon>
        <taxon>Gunneridae</taxon>
        <taxon>Pentapetalae</taxon>
        <taxon>asterids</taxon>
        <taxon>lamiids</taxon>
        <taxon>Gentianales</taxon>
        <taxon>Rubiaceae</taxon>
        <taxon>Ixoroideae</taxon>
        <taxon>Gardenieae complex</taxon>
        <taxon>Bertiereae - Coffeeae clade</taxon>
        <taxon>Coffeeae</taxon>
        <taxon>Coffea</taxon>
    </lineage>
</organism>
<dbReference type="AlphaFoldDB" id="A0A068TT46"/>
<accession>A0A068TT46</accession>
<evidence type="ECO:0000313" key="1">
    <source>
        <dbReference type="EMBL" id="CDO99436.1"/>
    </source>
</evidence>